<evidence type="ECO:0008006" key="5">
    <source>
        <dbReference type="Google" id="ProtNLM"/>
    </source>
</evidence>
<feature type="compositionally biased region" description="Polar residues" evidence="2">
    <location>
        <begin position="739"/>
        <end position="755"/>
    </location>
</feature>
<dbReference type="GO" id="GO:0036286">
    <property type="term" value="C:eisosome filament"/>
    <property type="evidence" value="ECO:0007669"/>
    <property type="project" value="TreeGrafter"/>
</dbReference>
<feature type="compositionally biased region" description="Low complexity" evidence="2">
    <location>
        <begin position="437"/>
        <end position="448"/>
    </location>
</feature>
<sequence>MFKTAARKIAHNTTMPGLPGLSAKQDLRALQDLITAEKGIMNSLQRLSADFSKAAEALKVWGLGEGDDLADTLSASTTLFLHFSSALGAYASHEVAVREHMKAVRSREESLDELKRRRRSLFSEAESAERKLSKMSPEHKNLQQQTDLLNRLRDEIRTMDTDIMTEEARLGDFKRTSARHWMGLKFGGLLECCEKGAIVGELGKLVIAEIPTAPTEPGLPRPYYTGHARTEFLLAEAAHSVAEVLYSPDPNPNPSQRPIRPLPGSELPAVPSPSQRRMSSASMNGQPAFPNPVSPPGTYMGLPQVDESGFNIQGFMSPDQPHSPLSQNPPVNEFGTYNGGPPPQVNSLGAMDKDKAMSPRGGRFATFPVKAAGPRPPPGAAGGSSISTNPYIAPPLRDGDRAPSLDIDRNDESFSSSVAQALGGQIEIDNNPSQTQGASGSSSRYSAPSGPPPPDVKGPDFAPQRYSPPPPMYTPSPSEGNQLPAGAAPPNPPSSLQAIAHDRQAAGSRPSSTAEEDVGLAYMAGDRANESNESLSESGDRRVRFGGVSDVDQEMEKRHANEEAAAAAAAAQRTRSPPPSQADTGSQQARSSFEASPTSYAPPADHDRGRSSYSSQPRIPSPPPQQEQQRPAADDPLDENSLNAAAAREVSRELDALMMSSPTSPTAPAPAWAQPPRPQYTNPYQRRGVSPRPSLEPTPTATSPKLEGMYVRQRDRSASSPISRIPAPESIPPPASPSGSNDGSDQMQRSIQSIPRISPAPTAGSNGGTPFRTPLETPLAPPPTGALYNLPGSAGSNSSFSSNPTGVRTISAAAFRRPVRNASGSVVSDGGRQSPVPSEVTPLNVKKRPLPNSPYPPPHLSANLQAPGGMMRSVSAPGGPGGPGGGEQGQEEQGQRPLTHYRQDDDFDYISAYTEGQEGGEGNTSGYHQGRFATNLEEGNGVL</sequence>
<feature type="compositionally biased region" description="Gly residues" evidence="2">
    <location>
        <begin position="878"/>
        <end position="888"/>
    </location>
</feature>
<feature type="compositionally biased region" description="Polar residues" evidence="2">
    <location>
        <begin position="272"/>
        <end position="285"/>
    </location>
</feature>
<dbReference type="EMBL" id="KZ084087">
    <property type="protein sequence ID" value="OSD08080.1"/>
    <property type="molecule type" value="Genomic_DNA"/>
</dbReference>
<dbReference type="STRING" id="1353009.A0A1Y2J3U1"/>
<name>A0A1Y2J3U1_TRAC3</name>
<evidence type="ECO:0000256" key="1">
    <source>
        <dbReference type="SAM" id="Coils"/>
    </source>
</evidence>
<organism evidence="3 4">
    <name type="scientific">Trametes coccinea (strain BRFM310)</name>
    <name type="common">Pycnoporus coccineus</name>
    <dbReference type="NCBI Taxonomy" id="1353009"/>
    <lineage>
        <taxon>Eukaryota</taxon>
        <taxon>Fungi</taxon>
        <taxon>Dikarya</taxon>
        <taxon>Basidiomycota</taxon>
        <taxon>Agaricomycotina</taxon>
        <taxon>Agaricomycetes</taxon>
        <taxon>Polyporales</taxon>
        <taxon>Polyporaceae</taxon>
        <taxon>Trametes</taxon>
    </lineage>
</organism>
<dbReference type="GO" id="GO:0070941">
    <property type="term" value="P:eisosome assembly"/>
    <property type="evidence" value="ECO:0007669"/>
    <property type="project" value="TreeGrafter"/>
</dbReference>
<protein>
    <recommendedName>
        <fullName evidence="5">Eisosome component PIL1-domain-containing protein</fullName>
    </recommendedName>
</protein>
<dbReference type="Gene3D" id="1.20.1270.60">
    <property type="entry name" value="Arfaptin homology (AH) domain/BAR domain"/>
    <property type="match status" value="1"/>
</dbReference>
<feature type="coiled-coil region" evidence="1">
    <location>
        <begin position="97"/>
        <end position="169"/>
    </location>
</feature>
<keyword evidence="1" id="KW-0175">Coiled coil</keyword>
<dbReference type="GO" id="GO:0008289">
    <property type="term" value="F:lipid binding"/>
    <property type="evidence" value="ECO:0007669"/>
    <property type="project" value="TreeGrafter"/>
</dbReference>
<feature type="compositionally biased region" description="Polar residues" evidence="2">
    <location>
        <begin position="581"/>
        <end position="599"/>
    </location>
</feature>
<feature type="compositionally biased region" description="Basic and acidic residues" evidence="2">
    <location>
        <begin position="397"/>
        <end position="412"/>
    </location>
</feature>
<reference evidence="3 4" key="1">
    <citation type="journal article" date="2015" name="Biotechnol. Biofuels">
        <title>Enhanced degradation of softwood versus hardwood by the white-rot fungus Pycnoporus coccineus.</title>
        <authorList>
            <person name="Couturier M."/>
            <person name="Navarro D."/>
            <person name="Chevret D."/>
            <person name="Henrissat B."/>
            <person name="Piumi F."/>
            <person name="Ruiz-Duenas F.J."/>
            <person name="Martinez A.T."/>
            <person name="Grigoriev I.V."/>
            <person name="Riley R."/>
            <person name="Lipzen A."/>
            <person name="Berrin J.G."/>
            <person name="Master E.R."/>
            <person name="Rosso M.N."/>
        </authorList>
    </citation>
    <scope>NUCLEOTIDE SEQUENCE [LARGE SCALE GENOMIC DNA]</scope>
    <source>
        <strain evidence="3 4">BRFM310</strain>
    </source>
</reference>
<dbReference type="GO" id="GO:0006897">
    <property type="term" value="P:endocytosis"/>
    <property type="evidence" value="ECO:0007669"/>
    <property type="project" value="TreeGrafter"/>
</dbReference>
<dbReference type="PANTHER" id="PTHR31962">
    <property type="entry name" value="SPHINGOLIPID LONG CHAIN BASE-RESPONSIVE PROTEIN PIL1"/>
    <property type="match status" value="1"/>
</dbReference>
<dbReference type="GO" id="GO:0005886">
    <property type="term" value="C:plasma membrane"/>
    <property type="evidence" value="ECO:0007669"/>
    <property type="project" value="TreeGrafter"/>
</dbReference>
<dbReference type="InterPro" id="IPR028245">
    <property type="entry name" value="PIL1/LSP1"/>
</dbReference>
<feature type="compositionally biased region" description="Pro residues" evidence="2">
    <location>
        <begin position="665"/>
        <end position="678"/>
    </location>
</feature>
<dbReference type="InterPro" id="IPR027267">
    <property type="entry name" value="AH/BAR_dom_sf"/>
</dbReference>
<dbReference type="Pfam" id="PF13805">
    <property type="entry name" value="Pil1"/>
    <property type="match status" value="1"/>
</dbReference>
<feature type="compositionally biased region" description="Low complexity" evidence="2">
    <location>
        <begin position="718"/>
        <end position="728"/>
    </location>
</feature>
<feature type="region of interest" description="Disordered" evidence="2">
    <location>
        <begin position="245"/>
        <end position="943"/>
    </location>
</feature>
<accession>A0A1Y2J3U1</accession>
<dbReference type="OrthoDB" id="5599269at2759"/>
<evidence type="ECO:0000313" key="4">
    <source>
        <dbReference type="Proteomes" id="UP000193067"/>
    </source>
</evidence>
<feature type="compositionally biased region" description="Low complexity" evidence="2">
    <location>
        <begin position="792"/>
        <end position="803"/>
    </location>
</feature>
<evidence type="ECO:0000256" key="2">
    <source>
        <dbReference type="SAM" id="MobiDB-lite"/>
    </source>
</evidence>
<evidence type="ECO:0000313" key="3">
    <source>
        <dbReference type="EMBL" id="OSD08080.1"/>
    </source>
</evidence>
<proteinExistence type="predicted"/>
<dbReference type="Proteomes" id="UP000193067">
    <property type="component" value="Unassembled WGS sequence"/>
</dbReference>
<dbReference type="AlphaFoldDB" id="A0A1Y2J3U1"/>
<dbReference type="PANTHER" id="PTHR31962:SF6">
    <property type="entry name" value="EISOSOME COMPONENT PIL1-DOMAIN-CONTAINING PROTEIN"/>
    <property type="match status" value="1"/>
</dbReference>
<keyword evidence="4" id="KW-1185">Reference proteome</keyword>
<gene>
    <name evidence="3" type="ORF">PYCCODRAFT_1357676</name>
</gene>